<dbReference type="Pfam" id="PF08241">
    <property type="entry name" value="Methyltransf_11"/>
    <property type="match status" value="1"/>
</dbReference>
<proteinExistence type="predicted"/>
<comment type="caution">
    <text evidence="2">The sequence shown here is derived from an EMBL/GenBank/DDBJ whole genome shotgun (WGS) entry which is preliminary data.</text>
</comment>
<sequence>MSCPFGDMAWKHTAFQTELPLPNVTSMNENHARVCASPEWAAHLQDTVLPKAIAQVELGRELLEVGPGPGAATEWLRTKVERLVAVEIEAEAAALLADRYAGTNVEIRQGSGTSLDFPDDSFDSAAAFTMLHHVPTVALQNRLLGEILRVLRPGGVLVGADSLPSDALHHFHEGDVYNPVEPASFLVRLQTLGFVDIMLGVGDGLTFSAHKPAPSSDDLLTG</sequence>
<dbReference type="Gene3D" id="3.40.50.150">
    <property type="entry name" value="Vaccinia Virus protein VP39"/>
    <property type="match status" value="1"/>
</dbReference>
<dbReference type="GO" id="GO:0008168">
    <property type="term" value="F:methyltransferase activity"/>
    <property type="evidence" value="ECO:0007669"/>
    <property type="project" value="UniProtKB-KW"/>
</dbReference>
<accession>A0ABP5P321</accession>
<evidence type="ECO:0000313" key="2">
    <source>
        <dbReference type="EMBL" id="GAA2206235.1"/>
    </source>
</evidence>
<dbReference type="PANTHER" id="PTHR42912">
    <property type="entry name" value="METHYLTRANSFERASE"/>
    <property type="match status" value="1"/>
</dbReference>
<dbReference type="InterPro" id="IPR050508">
    <property type="entry name" value="Methyltransf_Superfamily"/>
</dbReference>
<name>A0ABP5P321_9ACTN</name>
<dbReference type="SUPFAM" id="SSF53335">
    <property type="entry name" value="S-adenosyl-L-methionine-dependent methyltransferases"/>
    <property type="match status" value="1"/>
</dbReference>
<dbReference type="Proteomes" id="UP001499843">
    <property type="component" value="Unassembled WGS sequence"/>
</dbReference>
<keyword evidence="2" id="KW-0489">Methyltransferase</keyword>
<feature type="domain" description="Methyltransferase type 11" evidence="1">
    <location>
        <begin position="63"/>
        <end position="158"/>
    </location>
</feature>
<evidence type="ECO:0000313" key="3">
    <source>
        <dbReference type="Proteomes" id="UP001499843"/>
    </source>
</evidence>
<protein>
    <submittedName>
        <fullName evidence="2">Class I SAM-dependent methyltransferase</fullName>
    </submittedName>
</protein>
<dbReference type="PANTHER" id="PTHR42912:SF93">
    <property type="entry name" value="N6-ADENOSINE-METHYLTRANSFERASE TMT1A"/>
    <property type="match status" value="1"/>
</dbReference>
<dbReference type="CDD" id="cd02440">
    <property type="entry name" value="AdoMet_MTases"/>
    <property type="match status" value="1"/>
</dbReference>
<keyword evidence="2" id="KW-0808">Transferase</keyword>
<dbReference type="InterPro" id="IPR029063">
    <property type="entry name" value="SAM-dependent_MTases_sf"/>
</dbReference>
<organism evidence="2 3">
    <name type="scientific">Nonomuraea monospora</name>
    <dbReference type="NCBI Taxonomy" id="568818"/>
    <lineage>
        <taxon>Bacteria</taxon>
        <taxon>Bacillati</taxon>
        <taxon>Actinomycetota</taxon>
        <taxon>Actinomycetes</taxon>
        <taxon>Streptosporangiales</taxon>
        <taxon>Streptosporangiaceae</taxon>
        <taxon>Nonomuraea</taxon>
    </lineage>
</organism>
<dbReference type="InterPro" id="IPR013216">
    <property type="entry name" value="Methyltransf_11"/>
</dbReference>
<reference evidence="3" key="1">
    <citation type="journal article" date="2019" name="Int. J. Syst. Evol. Microbiol.">
        <title>The Global Catalogue of Microorganisms (GCM) 10K type strain sequencing project: providing services to taxonomists for standard genome sequencing and annotation.</title>
        <authorList>
            <consortium name="The Broad Institute Genomics Platform"/>
            <consortium name="The Broad Institute Genome Sequencing Center for Infectious Disease"/>
            <person name="Wu L."/>
            <person name="Ma J."/>
        </authorList>
    </citation>
    <scope>NUCLEOTIDE SEQUENCE [LARGE SCALE GENOMIC DNA]</scope>
    <source>
        <strain evidence="3">JCM 16114</strain>
    </source>
</reference>
<keyword evidence="3" id="KW-1185">Reference proteome</keyword>
<gene>
    <name evidence="2" type="ORF">GCM10009850_016930</name>
</gene>
<dbReference type="EMBL" id="BAAAQX010000003">
    <property type="protein sequence ID" value="GAA2206235.1"/>
    <property type="molecule type" value="Genomic_DNA"/>
</dbReference>
<dbReference type="GO" id="GO:0032259">
    <property type="term" value="P:methylation"/>
    <property type="evidence" value="ECO:0007669"/>
    <property type="project" value="UniProtKB-KW"/>
</dbReference>
<evidence type="ECO:0000259" key="1">
    <source>
        <dbReference type="Pfam" id="PF08241"/>
    </source>
</evidence>